<dbReference type="InterPro" id="IPR019887">
    <property type="entry name" value="Tscrpt_reg_AsnC/Lrp_C"/>
</dbReference>
<accession>A0A1G8HFL4</accession>
<reference evidence="6" key="1">
    <citation type="submission" date="2016-10" db="EMBL/GenBank/DDBJ databases">
        <authorList>
            <person name="Varghese N."/>
            <person name="Submissions S."/>
        </authorList>
    </citation>
    <scope>NUCLEOTIDE SEQUENCE [LARGE SCALE GENOMIC DNA]</scope>
    <source>
        <strain evidence="6">CCM 7469</strain>
    </source>
</reference>
<dbReference type="InterPro" id="IPR000485">
    <property type="entry name" value="AsnC-type_HTH_dom"/>
</dbReference>
<keyword evidence="2" id="KW-0238">DNA-binding</keyword>
<evidence type="ECO:0000313" key="5">
    <source>
        <dbReference type="EMBL" id="SDI05433.1"/>
    </source>
</evidence>
<dbReference type="SMART" id="SM00344">
    <property type="entry name" value="HTH_ASNC"/>
    <property type="match status" value="1"/>
</dbReference>
<dbReference type="RefSeq" id="WP_090263118.1">
    <property type="nucleotide sequence ID" value="NZ_FNDS01000005.1"/>
</dbReference>
<dbReference type="InterPro" id="IPR011991">
    <property type="entry name" value="ArsR-like_HTH"/>
</dbReference>
<dbReference type="Pfam" id="PF01037">
    <property type="entry name" value="AsnC_trans_reg"/>
    <property type="match status" value="1"/>
</dbReference>
<dbReference type="GO" id="GO:0005829">
    <property type="term" value="C:cytosol"/>
    <property type="evidence" value="ECO:0007669"/>
    <property type="project" value="TreeGrafter"/>
</dbReference>
<dbReference type="PANTHER" id="PTHR30154">
    <property type="entry name" value="LEUCINE-RESPONSIVE REGULATORY PROTEIN"/>
    <property type="match status" value="1"/>
</dbReference>
<dbReference type="PROSITE" id="PS00519">
    <property type="entry name" value="HTH_ASNC_1"/>
    <property type="match status" value="1"/>
</dbReference>
<proteinExistence type="predicted"/>
<dbReference type="OrthoDB" id="5476at2"/>
<dbReference type="SUPFAM" id="SSF54909">
    <property type="entry name" value="Dimeric alpha+beta barrel"/>
    <property type="match status" value="1"/>
</dbReference>
<evidence type="ECO:0000313" key="6">
    <source>
        <dbReference type="Proteomes" id="UP000199636"/>
    </source>
</evidence>
<dbReference type="Gene3D" id="1.10.10.10">
    <property type="entry name" value="Winged helix-like DNA-binding domain superfamily/Winged helix DNA-binding domain"/>
    <property type="match status" value="1"/>
</dbReference>
<name>A0A1G8HFL4_9PSED</name>
<dbReference type="InterPro" id="IPR019885">
    <property type="entry name" value="Tscrpt_reg_HTH_AsnC-type_CS"/>
</dbReference>
<gene>
    <name evidence="5" type="ORF">SAMN05216272_105202</name>
</gene>
<dbReference type="GO" id="GO:0006355">
    <property type="term" value="P:regulation of DNA-templated transcription"/>
    <property type="evidence" value="ECO:0007669"/>
    <property type="project" value="UniProtKB-ARBA"/>
</dbReference>
<dbReference type="AlphaFoldDB" id="A0A1G8HFL4"/>
<sequence>MDKYDRALIAALLENGRLSFAELARRINLSPPAVADRVAKLEAEGVITGYHASVDLSRLGRPIQCIIELRLNDHRGARVLERLAEIPQIIDCHRVTGDFCVILKVAVANTEELEELIDRLAQYGASKTSLVLSSPFSGRLDATLLGNGKPQGA</sequence>
<feature type="domain" description="HTH asnC-type" evidence="4">
    <location>
        <begin position="1"/>
        <end position="62"/>
    </location>
</feature>
<dbReference type="GO" id="GO:0043565">
    <property type="term" value="F:sequence-specific DNA binding"/>
    <property type="evidence" value="ECO:0007669"/>
    <property type="project" value="InterPro"/>
</dbReference>
<dbReference type="EMBL" id="FNDS01000005">
    <property type="protein sequence ID" value="SDI05433.1"/>
    <property type="molecule type" value="Genomic_DNA"/>
</dbReference>
<dbReference type="PROSITE" id="PS50956">
    <property type="entry name" value="HTH_ASNC_2"/>
    <property type="match status" value="1"/>
</dbReference>
<dbReference type="PANTHER" id="PTHR30154:SF53">
    <property type="entry name" value="HTH-TYPE TRANSCRIPTIONAL REGULATOR LRPC"/>
    <property type="match status" value="1"/>
</dbReference>
<dbReference type="CDD" id="cd00090">
    <property type="entry name" value="HTH_ARSR"/>
    <property type="match status" value="1"/>
</dbReference>
<keyword evidence="6" id="KW-1185">Reference proteome</keyword>
<evidence type="ECO:0000256" key="1">
    <source>
        <dbReference type="ARBA" id="ARBA00023015"/>
    </source>
</evidence>
<dbReference type="InterPro" id="IPR036388">
    <property type="entry name" value="WH-like_DNA-bd_sf"/>
</dbReference>
<dbReference type="Pfam" id="PF13412">
    <property type="entry name" value="HTH_24"/>
    <property type="match status" value="1"/>
</dbReference>
<evidence type="ECO:0000256" key="3">
    <source>
        <dbReference type="ARBA" id="ARBA00023163"/>
    </source>
</evidence>
<evidence type="ECO:0000256" key="2">
    <source>
        <dbReference type="ARBA" id="ARBA00023125"/>
    </source>
</evidence>
<dbReference type="GO" id="GO:0043200">
    <property type="term" value="P:response to amino acid"/>
    <property type="evidence" value="ECO:0007669"/>
    <property type="project" value="TreeGrafter"/>
</dbReference>
<dbReference type="Proteomes" id="UP000199636">
    <property type="component" value="Unassembled WGS sequence"/>
</dbReference>
<dbReference type="InterPro" id="IPR036390">
    <property type="entry name" value="WH_DNA-bd_sf"/>
</dbReference>
<dbReference type="InterPro" id="IPR019888">
    <property type="entry name" value="Tscrpt_reg_AsnC-like"/>
</dbReference>
<dbReference type="SUPFAM" id="SSF46785">
    <property type="entry name" value="Winged helix' DNA-binding domain"/>
    <property type="match status" value="1"/>
</dbReference>
<dbReference type="PRINTS" id="PR00033">
    <property type="entry name" value="HTHASNC"/>
</dbReference>
<keyword evidence="1" id="KW-0805">Transcription regulation</keyword>
<dbReference type="InterPro" id="IPR011008">
    <property type="entry name" value="Dimeric_a/b-barrel"/>
</dbReference>
<protein>
    <submittedName>
        <fullName evidence="5">Lrp/AsnC family transcriptional regulator, leucine-responsive regulatory protein</fullName>
    </submittedName>
</protein>
<keyword evidence="3" id="KW-0804">Transcription</keyword>
<organism evidence="5 6">
    <name type="scientific">Pseudomonas panipatensis</name>
    <dbReference type="NCBI Taxonomy" id="428992"/>
    <lineage>
        <taxon>Bacteria</taxon>
        <taxon>Pseudomonadati</taxon>
        <taxon>Pseudomonadota</taxon>
        <taxon>Gammaproteobacteria</taxon>
        <taxon>Pseudomonadales</taxon>
        <taxon>Pseudomonadaceae</taxon>
        <taxon>Pseudomonas</taxon>
    </lineage>
</organism>
<dbReference type="STRING" id="428992.SAMN05216272_105202"/>
<dbReference type="Gene3D" id="3.30.70.920">
    <property type="match status" value="1"/>
</dbReference>
<dbReference type="FunFam" id="1.10.10.10:FF:000646">
    <property type="entry name" value="Transcriptional regulator, AsnC family"/>
    <property type="match status" value="1"/>
</dbReference>
<evidence type="ECO:0000259" key="4">
    <source>
        <dbReference type="PROSITE" id="PS50956"/>
    </source>
</evidence>